<organism evidence="2 3">
    <name type="scientific">Geomicrobium sediminis</name>
    <dbReference type="NCBI Taxonomy" id="1347788"/>
    <lineage>
        <taxon>Bacteria</taxon>
        <taxon>Bacillati</taxon>
        <taxon>Bacillota</taxon>
        <taxon>Bacilli</taxon>
        <taxon>Bacillales</taxon>
        <taxon>Geomicrobium</taxon>
    </lineage>
</organism>
<comment type="caution">
    <text evidence="2">The sequence shown here is derived from an EMBL/GenBank/DDBJ whole genome shotgun (WGS) entry which is preliminary data.</text>
</comment>
<feature type="domain" description="Cyanophage baseplate Pam3 plug gp18" evidence="1">
    <location>
        <begin position="3"/>
        <end position="97"/>
    </location>
</feature>
<dbReference type="EMBL" id="JAFBEC010000009">
    <property type="protein sequence ID" value="MBM7634082.1"/>
    <property type="molecule type" value="Genomic_DNA"/>
</dbReference>
<dbReference type="RefSeq" id="WP_204698831.1">
    <property type="nucleotide sequence ID" value="NZ_JAFBEC010000009.1"/>
</dbReference>
<evidence type="ECO:0000313" key="2">
    <source>
        <dbReference type="EMBL" id="MBM7634082.1"/>
    </source>
</evidence>
<evidence type="ECO:0000313" key="3">
    <source>
        <dbReference type="Proteomes" id="UP000741863"/>
    </source>
</evidence>
<dbReference type="Proteomes" id="UP000741863">
    <property type="component" value="Unassembled WGS sequence"/>
</dbReference>
<keyword evidence="3" id="KW-1185">Reference proteome</keyword>
<evidence type="ECO:0000259" key="1">
    <source>
        <dbReference type="Pfam" id="PF22479"/>
    </source>
</evidence>
<accession>A0ABS2PFN4</accession>
<gene>
    <name evidence="2" type="ORF">JOD17_003182</name>
</gene>
<reference evidence="2 3" key="1">
    <citation type="submission" date="2021-01" db="EMBL/GenBank/DDBJ databases">
        <title>Genomic Encyclopedia of Type Strains, Phase IV (KMG-IV): sequencing the most valuable type-strain genomes for metagenomic binning, comparative biology and taxonomic classification.</title>
        <authorList>
            <person name="Goeker M."/>
        </authorList>
    </citation>
    <scope>NUCLEOTIDE SEQUENCE [LARGE SCALE GENOMIC DNA]</scope>
    <source>
        <strain evidence="2 3">DSM 25540</strain>
    </source>
</reference>
<proteinExistence type="predicted"/>
<protein>
    <recommendedName>
        <fullName evidence="1">Cyanophage baseplate Pam3 plug gp18 domain-containing protein</fullName>
    </recommendedName>
</protein>
<dbReference type="InterPro" id="IPR054252">
    <property type="entry name" value="Pam3_gp18"/>
</dbReference>
<name>A0ABS2PFN4_9BACL</name>
<sequence>MILPIDVERVPYRFNVELAEELFDFEVHYNGAGDYFTIDLMKNGEDVVIGEKITYGVPLFYAYTDARLPAVTITARDEAGIQNRVSRRNFGETVFLEVVE</sequence>
<dbReference type="Pfam" id="PF22479">
    <property type="entry name" value="Pam3_gp18"/>
    <property type="match status" value="1"/>
</dbReference>